<dbReference type="EMBL" id="JAPZBR010000006">
    <property type="protein sequence ID" value="KAJ5350484.1"/>
    <property type="molecule type" value="Genomic_DNA"/>
</dbReference>
<protein>
    <submittedName>
        <fullName evidence="2">Uncharacterized protein</fullName>
    </submittedName>
</protein>
<name>A0A9W9UN55_PENBR</name>
<accession>A0A9W9UN55</accession>
<dbReference type="AlphaFoldDB" id="A0A9W9UN55"/>
<feature type="region of interest" description="Disordered" evidence="1">
    <location>
        <begin position="1"/>
        <end position="60"/>
    </location>
</feature>
<organism evidence="2 3">
    <name type="scientific">Penicillium brevicompactum</name>
    <dbReference type="NCBI Taxonomy" id="5074"/>
    <lineage>
        <taxon>Eukaryota</taxon>
        <taxon>Fungi</taxon>
        <taxon>Dikarya</taxon>
        <taxon>Ascomycota</taxon>
        <taxon>Pezizomycotina</taxon>
        <taxon>Eurotiomycetes</taxon>
        <taxon>Eurotiomycetidae</taxon>
        <taxon>Eurotiales</taxon>
        <taxon>Aspergillaceae</taxon>
        <taxon>Penicillium</taxon>
    </lineage>
</organism>
<proteinExistence type="predicted"/>
<sequence length="79" mass="9252">MKQLRGAEMGTIERRMGEDTRWEGGEEGEARGERRERRGDERLDKKEGTPAVSEEGGLWRKLQPEQTRLGNMFDIREYL</sequence>
<feature type="compositionally biased region" description="Basic and acidic residues" evidence="1">
    <location>
        <begin position="11"/>
        <end position="48"/>
    </location>
</feature>
<reference evidence="2" key="2">
    <citation type="journal article" date="2023" name="IMA Fungus">
        <title>Comparative genomic study of the Penicillium genus elucidates a diverse pangenome and 15 lateral gene transfer events.</title>
        <authorList>
            <person name="Petersen C."/>
            <person name="Sorensen T."/>
            <person name="Nielsen M.R."/>
            <person name="Sondergaard T.E."/>
            <person name="Sorensen J.L."/>
            <person name="Fitzpatrick D.A."/>
            <person name="Frisvad J.C."/>
            <person name="Nielsen K.L."/>
        </authorList>
    </citation>
    <scope>NUCLEOTIDE SEQUENCE</scope>
    <source>
        <strain evidence="2">IBT 35675</strain>
    </source>
</reference>
<evidence type="ECO:0000256" key="1">
    <source>
        <dbReference type="SAM" id="MobiDB-lite"/>
    </source>
</evidence>
<gene>
    <name evidence="2" type="ORF">N7541_008211</name>
</gene>
<evidence type="ECO:0000313" key="3">
    <source>
        <dbReference type="Proteomes" id="UP001148299"/>
    </source>
</evidence>
<comment type="caution">
    <text evidence="2">The sequence shown here is derived from an EMBL/GenBank/DDBJ whole genome shotgun (WGS) entry which is preliminary data.</text>
</comment>
<reference evidence="2" key="1">
    <citation type="submission" date="2022-12" db="EMBL/GenBank/DDBJ databases">
        <authorList>
            <person name="Petersen C."/>
        </authorList>
    </citation>
    <scope>NUCLEOTIDE SEQUENCE</scope>
    <source>
        <strain evidence="2">IBT 35675</strain>
    </source>
</reference>
<dbReference type="Proteomes" id="UP001148299">
    <property type="component" value="Unassembled WGS sequence"/>
</dbReference>
<evidence type="ECO:0000313" key="2">
    <source>
        <dbReference type="EMBL" id="KAJ5350484.1"/>
    </source>
</evidence>
<keyword evidence="3" id="KW-1185">Reference proteome</keyword>